<evidence type="ECO:0000256" key="1">
    <source>
        <dbReference type="ARBA" id="ARBA00022741"/>
    </source>
</evidence>
<evidence type="ECO:0000256" key="2">
    <source>
        <dbReference type="ARBA" id="ARBA00022763"/>
    </source>
</evidence>
<evidence type="ECO:0000256" key="4">
    <source>
        <dbReference type="ARBA" id="ARBA00022806"/>
    </source>
</evidence>
<keyword evidence="4 10" id="KW-0347">Helicase</keyword>
<accession>A0A4R9AH96</accession>
<keyword evidence="11" id="KW-1185">Reference proteome</keyword>
<dbReference type="GO" id="GO:0003678">
    <property type="term" value="F:DNA helicase activity"/>
    <property type="evidence" value="ECO:0007669"/>
    <property type="project" value="InterPro"/>
</dbReference>
<sequence length="501" mass="54469">MLFGRNGHFNIVWGGGSAGRPSAGSCPCALLAATVEYCLCRLPRAALACQRKCAVSEIPLSREQALVFAAIEGTKQNVFVTGRAGTGKSTLLNHLSWNTSKQIVIAAPTGVAALNVGGQTIHSLFRLPIGVIADSPIDQNDQVRKLLNTIDTLVIDEVSMVNADLMDAIDRSLRQARQRPFDVFGGVQIVLFGDPYQLAPVPGGPDERAYFADHYRSMWFFDAKVWRDAELRIFELTEIHRQRDNDFKLMLNAVRHGQVTPEIGGALNGAGARTPPSEGVITLATRNDAVNRINASALKKLSGKSLTAKADITGDFGGKQFPADEVLELKVGAQVMFLRNDSPLDGGPRWVNGSIGTVTKVTSTVFVDIDGDVHEVEPTVWEKYKYTYNAATKKLSRDVVAEFTQFPLRLAWAVTIHKSQGATYARAIVDLGARVFSPGQTYVALSRLTSLDGLYLTRPLRPSDIIVDENVKRFMNIEVVPPVADLAGLDASSSHPDDPEV</sequence>
<evidence type="ECO:0000313" key="10">
    <source>
        <dbReference type="EMBL" id="TFD62060.1"/>
    </source>
</evidence>
<evidence type="ECO:0000256" key="6">
    <source>
        <dbReference type="ARBA" id="ARBA00023125"/>
    </source>
</evidence>
<keyword evidence="7" id="KW-0234">DNA repair</keyword>
<keyword evidence="8" id="KW-0413">Isomerase</keyword>
<name>A0A4R9AH96_9MICO</name>
<evidence type="ECO:0000256" key="8">
    <source>
        <dbReference type="ARBA" id="ARBA00023235"/>
    </source>
</evidence>
<protein>
    <submittedName>
        <fullName evidence="10">Helicase</fullName>
    </submittedName>
</protein>
<dbReference type="InterPro" id="IPR051055">
    <property type="entry name" value="PIF1_helicase"/>
</dbReference>
<keyword evidence="5" id="KW-0067">ATP-binding</keyword>
<dbReference type="Pfam" id="PF21530">
    <property type="entry name" value="Pif1_2B_dom"/>
    <property type="match status" value="1"/>
</dbReference>
<dbReference type="CDD" id="cd18809">
    <property type="entry name" value="SF1_C_RecD"/>
    <property type="match status" value="1"/>
</dbReference>
<keyword evidence="1" id="KW-0547">Nucleotide-binding</keyword>
<evidence type="ECO:0000313" key="11">
    <source>
        <dbReference type="Proteomes" id="UP000298170"/>
    </source>
</evidence>
<keyword evidence="2" id="KW-0227">DNA damage</keyword>
<dbReference type="AlphaFoldDB" id="A0A4R9AH96"/>
<dbReference type="InterPro" id="IPR003593">
    <property type="entry name" value="AAA+_ATPase"/>
</dbReference>
<dbReference type="SUPFAM" id="SSF52540">
    <property type="entry name" value="P-loop containing nucleoside triphosphate hydrolases"/>
    <property type="match status" value="2"/>
</dbReference>
<reference evidence="10 11" key="1">
    <citation type="submission" date="2019-03" db="EMBL/GenBank/DDBJ databases">
        <title>Genomics of glacier-inhabiting Cryobacterium strains.</title>
        <authorList>
            <person name="Liu Q."/>
            <person name="Xin Y.-H."/>
        </authorList>
    </citation>
    <scope>NUCLEOTIDE SEQUENCE [LARGE SCALE GENOMIC DNA]</scope>
    <source>
        <strain evidence="10 11">Sr39</strain>
    </source>
</reference>
<dbReference type="EMBL" id="SOHJ01000003">
    <property type="protein sequence ID" value="TFD62060.1"/>
    <property type="molecule type" value="Genomic_DNA"/>
</dbReference>
<dbReference type="InterPro" id="IPR027417">
    <property type="entry name" value="P-loop_NTPase"/>
</dbReference>
<dbReference type="Gene3D" id="3.40.50.300">
    <property type="entry name" value="P-loop containing nucleotide triphosphate hydrolases"/>
    <property type="match status" value="2"/>
</dbReference>
<evidence type="ECO:0000256" key="5">
    <source>
        <dbReference type="ARBA" id="ARBA00022840"/>
    </source>
</evidence>
<dbReference type="InterPro" id="IPR010285">
    <property type="entry name" value="DNA_helicase_pif1-like_DEAD"/>
</dbReference>
<dbReference type="SMART" id="SM00382">
    <property type="entry name" value="AAA"/>
    <property type="match status" value="1"/>
</dbReference>
<dbReference type="Pfam" id="PF05970">
    <property type="entry name" value="PIF1"/>
    <property type="match status" value="1"/>
</dbReference>
<dbReference type="InterPro" id="IPR049163">
    <property type="entry name" value="Pif1-like_2B_dom"/>
</dbReference>
<keyword evidence="6" id="KW-0238">DNA-binding</keyword>
<dbReference type="PANTHER" id="PTHR47642">
    <property type="entry name" value="ATP-DEPENDENT DNA HELICASE"/>
    <property type="match status" value="1"/>
</dbReference>
<organism evidence="10 11">
    <name type="scientific">Cryobacterium suzukii</name>
    <dbReference type="NCBI Taxonomy" id="1259198"/>
    <lineage>
        <taxon>Bacteria</taxon>
        <taxon>Bacillati</taxon>
        <taxon>Actinomycetota</taxon>
        <taxon>Actinomycetes</taxon>
        <taxon>Micrococcales</taxon>
        <taxon>Microbacteriaceae</taxon>
        <taxon>Cryobacterium</taxon>
    </lineage>
</organism>
<evidence type="ECO:0000256" key="7">
    <source>
        <dbReference type="ARBA" id="ARBA00023204"/>
    </source>
</evidence>
<evidence type="ECO:0000256" key="3">
    <source>
        <dbReference type="ARBA" id="ARBA00022801"/>
    </source>
</evidence>
<dbReference type="GO" id="GO:0000723">
    <property type="term" value="P:telomere maintenance"/>
    <property type="evidence" value="ECO:0007669"/>
    <property type="project" value="InterPro"/>
</dbReference>
<evidence type="ECO:0000259" key="9">
    <source>
        <dbReference type="SMART" id="SM00382"/>
    </source>
</evidence>
<dbReference type="Proteomes" id="UP000298170">
    <property type="component" value="Unassembled WGS sequence"/>
</dbReference>
<proteinExistence type="predicted"/>
<feature type="domain" description="AAA+ ATPase" evidence="9">
    <location>
        <begin position="74"/>
        <end position="341"/>
    </location>
</feature>
<dbReference type="OrthoDB" id="9763659at2"/>
<dbReference type="PANTHER" id="PTHR47642:SF5">
    <property type="entry name" value="ATP-DEPENDENT DNA HELICASE"/>
    <property type="match status" value="1"/>
</dbReference>
<comment type="caution">
    <text evidence="10">The sequence shown here is derived from an EMBL/GenBank/DDBJ whole genome shotgun (WGS) entry which is preliminary data.</text>
</comment>
<dbReference type="GO" id="GO:0006281">
    <property type="term" value="P:DNA repair"/>
    <property type="evidence" value="ECO:0007669"/>
    <property type="project" value="InterPro"/>
</dbReference>
<keyword evidence="3" id="KW-0378">Hydrolase</keyword>
<gene>
    <name evidence="10" type="ORF">E3T39_03355</name>
</gene>